<evidence type="ECO:0000313" key="6">
    <source>
        <dbReference type="Proteomes" id="UP000188603"/>
    </source>
</evidence>
<dbReference type="GO" id="GO:0016491">
    <property type="term" value="F:oxidoreductase activity"/>
    <property type="evidence" value="ECO:0007669"/>
    <property type="project" value="UniProtKB-KW"/>
</dbReference>
<dbReference type="InterPro" id="IPR051814">
    <property type="entry name" value="NAD(P)H-dep_FMN_reductase"/>
</dbReference>
<keyword evidence="2" id="KW-0288">FMN</keyword>
<dbReference type="AlphaFoldDB" id="A0A1U9K9I1"/>
<organism evidence="5 6">
    <name type="scientific">Novibacillus thermophilus</name>
    <dbReference type="NCBI Taxonomy" id="1471761"/>
    <lineage>
        <taxon>Bacteria</taxon>
        <taxon>Bacillati</taxon>
        <taxon>Bacillota</taxon>
        <taxon>Bacilli</taxon>
        <taxon>Bacillales</taxon>
        <taxon>Thermoactinomycetaceae</taxon>
        <taxon>Novibacillus</taxon>
    </lineage>
</organism>
<evidence type="ECO:0000256" key="1">
    <source>
        <dbReference type="ARBA" id="ARBA00022630"/>
    </source>
</evidence>
<dbReference type="KEGG" id="ntr:B0W44_14105"/>
<dbReference type="Proteomes" id="UP000188603">
    <property type="component" value="Chromosome"/>
</dbReference>
<keyword evidence="1" id="KW-0285">Flavoprotein</keyword>
<sequence length="195" mass="21380">MRLLGLSGSLTPRSKTYIAVEQALTFAKAYDASVATDLISLRDYKLSFCDGRDPKLYEGDTKQVIQKIENADALIVGTPVYRGSYTGALKNVFDLIPNGALEGKVVGLIATGGTYHHFLAIEHQLKPLFGFFRAHVVPGTVYAHNDHYSDKRLVDPDVIERLRRLGEDVVRLQYAIGGGLAGAEAPPIPRKALKR</sequence>
<name>A0A1U9K9I1_9BACL</name>
<dbReference type="RefSeq" id="WP_077720578.1">
    <property type="nucleotide sequence ID" value="NZ_CP019699.1"/>
</dbReference>
<evidence type="ECO:0000259" key="4">
    <source>
        <dbReference type="Pfam" id="PF03358"/>
    </source>
</evidence>
<keyword evidence="3" id="KW-0560">Oxidoreductase</keyword>
<dbReference type="PANTHER" id="PTHR43408:SF2">
    <property type="entry name" value="FMN REDUCTASE (NADPH)"/>
    <property type="match status" value="1"/>
</dbReference>
<reference evidence="5 6" key="1">
    <citation type="journal article" date="2015" name="Int. J. Syst. Evol. Microbiol.">
        <title>Novibacillus thermophilus gen. nov., sp. nov., a Gram-staining-negative and moderately thermophilic member of the family Thermoactinomycetaceae.</title>
        <authorList>
            <person name="Yang G."/>
            <person name="Chen J."/>
            <person name="Zhou S."/>
        </authorList>
    </citation>
    <scope>NUCLEOTIDE SEQUENCE [LARGE SCALE GENOMIC DNA]</scope>
    <source>
        <strain evidence="5 6">SG-1</strain>
    </source>
</reference>
<dbReference type="SUPFAM" id="SSF52218">
    <property type="entry name" value="Flavoproteins"/>
    <property type="match status" value="1"/>
</dbReference>
<dbReference type="Pfam" id="PF03358">
    <property type="entry name" value="FMN_red"/>
    <property type="match status" value="1"/>
</dbReference>
<evidence type="ECO:0000313" key="5">
    <source>
        <dbReference type="EMBL" id="AQS56715.1"/>
    </source>
</evidence>
<dbReference type="STRING" id="1471761.B0W44_14105"/>
<dbReference type="EMBL" id="CP019699">
    <property type="protein sequence ID" value="AQS56715.1"/>
    <property type="molecule type" value="Genomic_DNA"/>
</dbReference>
<dbReference type="OrthoDB" id="1643408at2"/>
<dbReference type="Gene3D" id="3.40.50.360">
    <property type="match status" value="1"/>
</dbReference>
<evidence type="ECO:0000256" key="2">
    <source>
        <dbReference type="ARBA" id="ARBA00022643"/>
    </source>
</evidence>
<proteinExistence type="predicted"/>
<feature type="domain" description="NADPH-dependent FMN reductase-like" evidence="4">
    <location>
        <begin position="1"/>
        <end position="146"/>
    </location>
</feature>
<dbReference type="PANTHER" id="PTHR43408">
    <property type="entry name" value="FMN REDUCTASE (NADPH)"/>
    <property type="match status" value="1"/>
</dbReference>
<gene>
    <name evidence="5" type="ORF">B0W44_14105</name>
</gene>
<keyword evidence="6" id="KW-1185">Reference proteome</keyword>
<protein>
    <submittedName>
        <fullName evidence="5">NADPH-dependent FMN reductase</fullName>
    </submittedName>
</protein>
<dbReference type="InterPro" id="IPR029039">
    <property type="entry name" value="Flavoprotein-like_sf"/>
</dbReference>
<accession>A0A1U9K9I1</accession>
<dbReference type="InterPro" id="IPR005025">
    <property type="entry name" value="FMN_Rdtase-like_dom"/>
</dbReference>
<evidence type="ECO:0000256" key="3">
    <source>
        <dbReference type="ARBA" id="ARBA00023002"/>
    </source>
</evidence>